<dbReference type="Pfam" id="PF11253">
    <property type="entry name" value="DUF3052"/>
    <property type="match status" value="1"/>
</dbReference>
<protein>
    <submittedName>
        <fullName evidence="1">DUF3052 family protein</fullName>
    </submittedName>
</protein>
<reference evidence="1 2" key="1">
    <citation type="submission" date="2019-06" db="EMBL/GenBank/DDBJ databases">
        <title>Genome sequencing of plant associated microbes to promote plant fitness in Sorghum bicolor and Oryza sativa.</title>
        <authorList>
            <person name="Coleman-Derr D."/>
        </authorList>
    </citation>
    <scope>NUCLEOTIDE SEQUENCE [LARGE SCALE GENOMIC DNA]</scope>
    <source>
        <strain evidence="1 2">KV-663</strain>
    </source>
</reference>
<keyword evidence="2" id="KW-1185">Reference proteome</keyword>
<accession>A0A543HX84</accession>
<evidence type="ECO:0000313" key="2">
    <source>
        <dbReference type="Proteomes" id="UP000316747"/>
    </source>
</evidence>
<dbReference type="OrthoDB" id="5185945at2"/>
<dbReference type="AlphaFoldDB" id="A0A543HX84"/>
<comment type="caution">
    <text evidence="1">The sequence shown here is derived from an EMBL/GenBank/DDBJ whole genome shotgun (WGS) entry which is preliminary data.</text>
</comment>
<proteinExistence type="predicted"/>
<dbReference type="InterPro" id="IPR021412">
    <property type="entry name" value="DUF3052"/>
</dbReference>
<dbReference type="RefSeq" id="WP_141844867.1">
    <property type="nucleotide sequence ID" value="NZ_VFPM01000002.1"/>
</dbReference>
<gene>
    <name evidence="1" type="ORF">FBY41_2886</name>
</gene>
<name>A0A543HX84_9MICO</name>
<evidence type="ECO:0000313" key="1">
    <source>
        <dbReference type="EMBL" id="TQM62845.1"/>
    </source>
</evidence>
<dbReference type="EMBL" id="VFPM01000002">
    <property type="protein sequence ID" value="TQM62845.1"/>
    <property type="molecule type" value="Genomic_DNA"/>
</dbReference>
<organism evidence="1 2">
    <name type="scientific">Humibacillus xanthopallidus</name>
    <dbReference type="NCBI Taxonomy" id="412689"/>
    <lineage>
        <taxon>Bacteria</taxon>
        <taxon>Bacillati</taxon>
        <taxon>Actinomycetota</taxon>
        <taxon>Actinomycetes</taxon>
        <taxon>Micrococcales</taxon>
        <taxon>Intrasporangiaceae</taxon>
        <taxon>Humibacillus</taxon>
    </lineage>
</organism>
<sequence>MSATAGAASLSKLGFAPGQTVQEFGYDDDVDDDLRFGIEDVIGSELEDEEFNDGADGVIVWYRDGDEDLVDLLVDALTKLFDQGYVVLLTPKAGRPGHVQASDVEEAASTAGLTTGGQVNVATEWAATRLMPPKGPRR</sequence>
<dbReference type="Proteomes" id="UP000316747">
    <property type="component" value="Unassembled WGS sequence"/>
</dbReference>